<dbReference type="PANTHER" id="PTHR45998:SF2">
    <property type="entry name" value="SERINE_THREONINE-PROTEIN KINASE 16"/>
    <property type="match status" value="1"/>
</dbReference>
<keyword evidence="11" id="KW-1185">Reference proteome</keyword>
<dbReference type="InterPro" id="IPR011009">
    <property type="entry name" value="Kinase-like_dom_sf"/>
</dbReference>
<dbReference type="GO" id="GO:0005524">
    <property type="term" value="F:ATP binding"/>
    <property type="evidence" value="ECO:0007669"/>
    <property type="project" value="UniProtKB-KW"/>
</dbReference>
<reference evidence="10 11" key="1">
    <citation type="submission" date="2018-04" db="EMBL/GenBank/DDBJ databases">
        <title>The genome of golden apple snail Pomacea canaliculata provides insight into stress tolerance and invasive adaptation.</title>
        <authorList>
            <person name="Liu C."/>
            <person name="Liu B."/>
            <person name="Ren Y."/>
            <person name="Zhang Y."/>
            <person name="Wang H."/>
            <person name="Li S."/>
            <person name="Jiang F."/>
            <person name="Yin L."/>
            <person name="Zhang G."/>
            <person name="Qian W."/>
            <person name="Fan W."/>
        </authorList>
    </citation>
    <scope>NUCLEOTIDE SEQUENCE [LARGE SCALE GENOMIC DNA]</scope>
    <source>
        <strain evidence="10">SZHN2017</strain>
        <tissue evidence="10">Muscle</tissue>
    </source>
</reference>
<evidence type="ECO:0000256" key="1">
    <source>
        <dbReference type="ARBA" id="ARBA00012513"/>
    </source>
</evidence>
<feature type="domain" description="Protein kinase" evidence="9">
    <location>
        <begin position="17"/>
        <end position="313"/>
    </location>
</feature>
<gene>
    <name evidence="10" type="ORF">C0Q70_09748</name>
</gene>
<dbReference type="GO" id="GO:0005794">
    <property type="term" value="C:Golgi apparatus"/>
    <property type="evidence" value="ECO:0007669"/>
    <property type="project" value="TreeGrafter"/>
</dbReference>
<evidence type="ECO:0000256" key="8">
    <source>
        <dbReference type="ARBA" id="ARBA00048679"/>
    </source>
</evidence>
<evidence type="ECO:0000256" key="2">
    <source>
        <dbReference type="ARBA" id="ARBA00022527"/>
    </source>
</evidence>
<dbReference type="EC" id="2.7.11.1" evidence="1"/>
<dbReference type="PIRSF" id="PIRSF000654">
    <property type="entry name" value="Integrin-linked_kinase"/>
    <property type="match status" value="1"/>
</dbReference>
<comment type="catalytic activity">
    <reaction evidence="8">
        <text>L-seryl-[protein] + ATP = O-phospho-L-seryl-[protein] + ADP + H(+)</text>
        <dbReference type="Rhea" id="RHEA:17989"/>
        <dbReference type="Rhea" id="RHEA-COMP:9863"/>
        <dbReference type="Rhea" id="RHEA-COMP:11604"/>
        <dbReference type="ChEBI" id="CHEBI:15378"/>
        <dbReference type="ChEBI" id="CHEBI:29999"/>
        <dbReference type="ChEBI" id="CHEBI:30616"/>
        <dbReference type="ChEBI" id="CHEBI:83421"/>
        <dbReference type="ChEBI" id="CHEBI:456216"/>
        <dbReference type="EC" id="2.7.11.1"/>
    </reaction>
</comment>
<dbReference type="OrthoDB" id="248923at2759"/>
<comment type="caution">
    <text evidence="10">The sequence shown here is derived from an EMBL/GenBank/DDBJ whole genome shotgun (WGS) entry which is preliminary data.</text>
</comment>
<keyword evidence="6" id="KW-0067">ATP-binding</keyword>
<dbReference type="SMART" id="SM00220">
    <property type="entry name" value="S_TKc"/>
    <property type="match status" value="1"/>
</dbReference>
<evidence type="ECO:0000256" key="3">
    <source>
        <dbReference type="ARBA" id="ARBA00022679"/>
    </source>
</evidence>
<dbReference type="InterPro" id="IPR052239">
    <property type="entry name" value="Ser/Thr-specific_kinases"/>
</dbReference>
<dbReference type="AlphaFoldDB" id="A0A2T7PAP7"/>
<organism evidence="10 11">
    <name type="scientific">Pomacea canaliculata</name>
    <name type="common">Golden apple snail</name>
    <dbReference type="NCBI Taxonomy" id="400727"/>
    <lineage>
        <taxon>Eukaryota</taxon>
        <taxon>Metazoa</taxon>
        <taxon>Spiralia</taxon>
        <taxon>Lophotrochozoa</taxon>
        <taxon>Mollusca</taxon>
        <taxon>Gastropoda</taxon>
        <taxon>Caenogastropoda</taxon>
        <taxon>Architaenioglossa</taxon>
        <taxon>Ampullarioidea</taxon>
        <taxon>Ampullariidae</taxon>
        <taxon>Pomacea</taxon>
    </lineage>
</organism>
<evidence type="ECO:0000256" key="7">
    <source>
        <dbReference type="ARBA" id="ARBA00047899"/>
    </source>
</evidence>
<evidence type="ECO:0000256" key="4">
    <source>
        <dbReference type="ARBA" id="ARBA00022741"/>
    </source>
</evidence>
<evidence type="ECO:0000256" key="5">
    <source>
        <dbReference type="ARBA" id="ARBA00022777"/>
    </source>
</evidence>
<sequence length="327" mass="37023">MGCMCGKESLHVENKRYFIRSRLGEGGFSYVDLVEESSTRKLFALKRLTCHSKEEENVALQEVEIMRRISHPNVVPLVGHMVVQVGHHSKTMDIVSEVFIVMPYYSRGSLQDLIDRHAQMSKVIPEGTIWAHFLGICKGVGALHHHSPPYAHRDLKPGNIMMMEDGTPVVMDLGSATVARWTLSHSGKQQLFRCEQYGLYFFLFTCDLAAERCSMPYRPPELFTVETNSSVDERTDIWSLGCTLYAMAYLESPFDKVYQTGGSIALAAMAGKINFREGLRCSQDLREMISWLMNVNPRDRPFIDQVIQKVESLSSTAARPAPEYNQC</sequence>
<dbReference type="InterPro" id="IPR008271">
    <property type="entry name" value="Ser/Thr_kinase_AS"/>
</dbReference>
<dbReference type="SUPFAM" id="SSF56112">
    <property type="entry name" value="Protein kinase-like (PK-like)"/>
    <property type="match status" value="1"/>
</dbReference>
<protein>
    <recommendedName>
        <fullName evidence="1">non-specific serine/threonine protein kinase</fullName>
        <ecNumber evidence="1">2.7.11.1</ecNumber>
    </recommendedName>
</protein>
<keyword evidence="4" id="KW-0547">Nucleotide-binding</keyword>
<evidence type="ECO:0000256" key="6">
    <source>
        <dbReference type="ARBA" id="ARBA00022840"/>
    </source>
</evidence>
<keyword evidence="2" id="KW-0723">Serine/threonine-protein kinase</keyword>
<name>A0A2T7PAP7_POMCA</name>
<dbReference type="Proteomes" id="UP000245119">
    <property type="component" value="Linkage Group LG5"/>
</dbReference>
<dbReference type="STRING" id="400727.A0A2T7PAP7"/>
<proteinExistence type="predicted"/>
<dbReference type="Pfam" id="PF00069">
    <property type="entry name" value="Pkinase"/>
    <property type="match status" value="1"/>
</dbReference>
<accession>A0A2T7PAP7</accession>
<dbReference type="PROSITE" id="PS50011">
    <property type="entry name" value="PROTEIN_KINASE_DOM"/>
    <property type="match status" value="1"/>
</dbReference>
<dbReference type="PANTHER" id="PTHR45998">
    <property type="entry name" value="SERINE/THREONINE-PROTEIN KINASE 16"/>
    <property type="match status" value="1"/>
</dbReference>
<comment type="catalytic activity">
    <reaction evidence="7">
        <text>L-threonyl-[protein] + ATP = O-phospho-L-threonyl-[protein] + ADP + H(+)</text>
        <dbReference type="Rhea" id="RHEA:46608"/>
        <dbReference type="Rhea" id="RHEA-COMP:11060"/>
        <dbReference type="Rhea" id="RHEA-COMP:11605"/>
        <dbReference type="ChEBI" id="CHEBI:15378"/>
        <dbReference type="ChEBI" id="CHEBI:30013"/>
        <dbReference type="ChEBI" id="CHEBI:30616"/>
        <dbReference type="ChEBI" id="CHEBI:61977"/>
        <dbReference type="ChEBI" id="CHEBI:456216"/>
        <dbReference type="EC" id="2.7.11.1"/>
    </reaction>
</comment>
<dbReference type="PROSITE" id="PS00108">
    <property type="entry name" value="PROTEIN_KINASE_ST"/>
    <property type="match status" value="1"/>
</dbReference>
<dbReference type="Gene3D" id="1.10.510.10">
    <property type="entry name" value="Transferase(Phosphotransferase) domain 1"/>
    <property type="match status" value="1"/>
</dbReference>
<dbReference type="GO" id="GO:0004674">
    <property type="term" value="F:protein serine/threonine kinase activity"/>
    <property type="evidence" value="ECO:0007669"/>
    <property type="project" value="UniProtKB-KW"/>
</dbReference>
<dbReference type="InterPro" id="IPR000719">
    <property type="entry name" value="Prot_kinase_dom"/>
</dbReference>
<evidence type="ECO:0000259" key="9">
    <source>
        <dbReference type="PROSITE" id="PS50011"/>
    </source>
</evidence>
<dbReference type="EMBL" id="PZQS01000005">
    <property type="protein sequence ID" value="PVD30482.1"/>
    <property type="molecule type" value="Genomic_DNA"/>
</dbReference>
<evidence type="ECO:0000313" key="11">
    <source>
        <dbReference type="Proteomes" id="UP000245119"/>
    </source>
</evidence>
<keyword evidence="5" id="KW-0418">Kinase</keyword>
<keyword evidence="3" id="KW-0808">Transferase</keyword>
<evidence type="ECO:0000313" key="10">
    <source>
        <dbReference type="EMBL" id="PVD30482.1"/>
    </source>
</evidence>